<organism evidence="2 3">
    <name type="scientific">Castilleja foliolosa</name>
    <dbReference type="NCBI Taxonomy" id="1961234"/>
    <lineage>
        <taxon>Eukaryota</taxon>
        <taxon>Viridiplantae</taxon>
        <taxon>Streptophyta</taxon>
        <taxon>Embryophyta</taxon>
        <taxon>Tracheophyta</taxon>
        <taxon>Spermatophyta</taxon>
        <taxon>Magnoliopsida</taxon>
        <taxon>eudicotyledons</taxon>
        <taxon>Gunneridae</taxon>
        <taxon>Pentapetalae</taxon>
        <taxon>asterids</taxon>
        <taxon>lamiids</taxon>
        <taxon>Lamiales</taxon>
        <taxon>Orobanchaceae</taxon>
        <taxon>Pedicularideae</taxon>
        <taxon>Castillejinae</taxon>
        <taxon>Castilleja</taxon>
    </lineage>
</organism>
<keyword evidence="1" id="KW-0732">Signal</keyword>
<dbReference type="SUPFAM" id="SSF81606">
    <property type="entry name" value="PP2C-like"/>
    <property type="match status" value="1"/>
</dbReference>
<evidence type="ECO:0000256" key="1">
    <source>
        <dbReference type="SAM" id="SignalP"/>
    </source>
</evidence>
<keyword evidence="3" id="KW-1185">Reference proteome</keyword>
<gene>
    <name evidence="2" type="ORF">CASFOL_000766</name>
</gene>
<feature type="chain" id="PRO_5044771016" evidence="1">
    <location>
        <begin position="19"/>
        <end position="156"/>
    </location>
</feature>
<feature type="signal peptide" evidence="1">
    <location>
        <begin position="1"/>
        <end position="18"/>
    </location>
</feature>
<dbReference type="Proteomes" id="UP001632038">
    <property type="component" value="Unassembled WGS sequence"/>
</dbReference>
<evidence type="ECO:0000313" key="3">
    <source>
        <dbReference type="Proteomes" id="UP001632038"/>
    </source>
</evidence>
<accession>A0ABD3EL52</accession>
<comment type="caution">
    <text evidence="2">The sequence shown here is derived from an EMBL/GenBank/DDBJ whole genome shotgun (WGS) entry which is preliminary data.</text>
</comment>
<proteinExistence type="predicted"/>
<protein>
    <submittedName>
        <fullName evidence="2">Uncharacterized protein</fullName>
    </submittedName>
</protein>
<evidence type="ECO:0000313" key="2">
    <source>
        <dbReference type="EMBL" id="KAL3654980.1"/>
    </source>
</evidence>
<sequence length="156" mass="17393">MTMKANILITSSLLFVMANQKVEETAPGVSTGMILYLNDRDFGLISVPEVSYRRLTDKDEFIVLASDGEKMFDGSDCSSIWVIQQVYSYFRGSGKAAKMKKEAFVIAFLKVKVVTGKNDEAILNFEKFGHLICTDIAKFISLICNECDEASYDEIG</sequence>
<reference evidence="3" key="1">
    <citation type="journal article" date="2024" name="IScience">
        <title>Strigolactones Initiate the Formation of Haustorium-like Structures in Castilleja.</title>
        <authorList>
            <person name="Buerger M."/>
            <person name="Peterson D."/>
            <person name="Chory J."/>
        </authorList>
    </citation>
    <scope>NUCLEOTIDE SEQUENCE [LARGE SCALE GENOMIC DNA]</scope>
</reference>
<name>A0ABD3EL52_9LAMI</name>
<dbReference type="EMBL" id="JAVIJP010000002">
    <property type="protein sequence ID" value="KAL3654980.1"/>
    <property type="molecule type" value="Genomic_DNA"/>
</dbReference>
<dbReference type="InterPro" id="IPR036457">
    <property type="entry name" value="PPM-type-like_dom_sf"/>
</dbReference>
<dbReference type="AlphaFoldDB" id="A0ABD3EL52"/>
<dbReference type="Gene3D" id="3.60.40.10">
    <property type="entry name" value="PPM-type phosphatase domain"/>
    <property type="match status" value="1"/>
</dbReference>